<dbReference type="PANTHER" id="PTHR43537">
    <property type="entry name" value="TRANSCRIPTIONAL REGULATOR, GNTR FAMILY"/>
    <property type="match status" value="1"/>
</dbReference>
<dbReference type="PRINTS" id="PR00035">
    <property type="entry name" value="HTHGNTR"/>
</dbReference>
<dbReference type="PANTHER" id="PTHR43537:SF24">
    <property type="entry name" value="GLUCONATE OPERON TRANSCRIPTIONAL REPRESSOR"/>
    <property type="match status" value="1"/>
</dbReference>
<evidence type="ECO:0000256" key="1">
    <source>
        <dbReference type="ARBA" id="ARBA00023015"/>
    </source>
</evidence>
<dbReference type="Pfam" id="PF00392">
    <property type="entry name" value="GntR"/>
    <property type="match status" value="1"/>
</dbReference>
<dbReference type="GO" id="GO:0003700">
    <property type="term" value="F:DNA-binding transcription factor activity"/>
    <property type="evidence" value="ECO:0007669"/>
    <property type="project" value="InterPro"/>
</dbReference>
<keyword evidence="6" id="KW-1185">Reference proteome</keyword>
<evidence type="ECO:0000313" key="5">
    <source>
        <dbReference type="EMBL" id="MPY47449.1"/>
    </source>
</evidence>
<keyword evidence="3" id="KW-0804">Transcription</keyword>
<dbReference type="AlphaFoldDB" id="A0A5N8WJM4"/>
<dbReference type="InterPro" id="IPR036388">
    <property type="entry name" value="WH-like_DNA-bd_sf"/>
</dbReference>
<dbReference type="RefSeq" id="WP_152858317.1">
    <property type="nucleotide sequence ID" value="NZ_VMNX01000002.1"/>
</dbReference>
<dbReference type="GO" id="GO:0003677">
    <property type="term" value="F:DNA binding"/>
    <property type="evidence" value="ECO:0007669"/>
    <property type="project" value="UniProtKB-KW"/>
</dbReference>
<name>A0A5N8WJM4_9ACTN</name>
<dbReference type="InterPro" id="IPR008920">
    <property type="entry name" value="TF_FadR/GntR_C"/>
</dbReference>
<dbReference type="InterPro" id="IPR011711">
    <property type="entry name" value="GntR_C"/>
</dbReference>
<dbReference type="SMART" id="SM00345">
    <property type="entry name" value="HTH_GNTR"/>
    <property type="match status" value="1"/>
</dbReference>
<dbReference type="CDD" id="cd07377">
    <property type="entry name" value="WHTH_GntR"/>
    <property type="match status" value="1"/>
</dbReference>
<keyword evidence="2" id="KW-0238">DNA-binding</keyword>
<dbReference type="Pfam" id="PF07729">
    <property type="entry name" value="FCD"/>
    <property type="match status" value="1"/>
</dbReference>
<dbReference type="SUPFAM" id="SSF48008">
    <property type="entry name" value="GntR ligand-binding domain-like"/>
    <property type="match status" value="1"/>
</dbReference>
<dbReference type="Gene3D" id="1.20.120.530">
    <property type="entry name" value="GntR ligand-binding domain-like"/>
    <property type="match status" value="1"/>
</dbReference>
<organism evidence="5 6">
    <name type="scientific">Streptomyces acidicola</name>
    <dbReference type="NCBI Taxonomy" id="2596892"/>
    <lineage>
        <taxon>Bacteria</taxon>
        <taxon>Bacillati</taxon>
        <taxon>Actinomycetota</taxon>
        <taxon>Actinomycetes</taxon>
        <taxon>Kitasatosporales</taxon>
        <taxon>Streptomycetaceae</taxon>
        <taxon>Streptomyces</taxon>
    </lineage>
</organism>
<sequence>MSVRDAGPFDRRSLRERCIAHLRDQIVSGALQPGEHVREVQLSDTLGVSRGTLREALRPLEAEGLLVNEGNGRMRVRKLSPQEIAEVFEVRTALEILAATKLAESPRRAEYADALEQKIARLREPDLGFSERIETDLGFHALLCELTGNGTLSRSWLQLTSQIRMMIIAAGPDRAVGRMRFEEHLPIVAAIRTGDAQAVRETLTGHMGDFTRRYVGDAHARTTGETSAHAS</sequence>
<evidence type="ECO:0000256" key="2">
    <source>
        <dbReference type="ARBA" id="ARBA00023125"/>
    </source>
</evidence>
<dbReference type="Proteomes" id="UP000373149">
    <property type="component" value="Unassembled WGS sequence"/>
</dbReference>
<protein>
    <submittedName>
        <fullName evidence="5">GntR family transcriptional regulator</fullName>
    </submittedName>
</protein>
<evidence type="ECO:0000256" key="3">
    <source>
        <dbReference type="ARBA" id="ARBA00023163"/>
    </source>
</evidence>
<dbReference type="SMART" id="SM00895">
    <property type="entry name" value="FCD"/>
    <property type="match status" value="1"/>
</dbReference>
<dbReference type="Gene3D" id="1.10.10.10">
    <property type="entry name" value="Winged helix-like DNA-binding domain superfamily/Winged helix DNA-binding domain"/>
    <property type="match status" value="1"/>
</dbReference>
<proteinExistence type="predicted"/>
<gene>
    <name evidence="5" type="ORF">FPZ41_02100</name>
</gene>
<comment type="caution">
    <text evidence="5">The sequence shown here is derived from an EMBL/GenBank/DDBJ whole genome shotgun (WGS) entry which is preliminary data.</text>
</comment>
<dbReference type="SUPFAM" id="SSF46785">
    <property type="entry name" value="Winged helix' DNA-binding domain"/>
    <property type="match status" value="1"/>
</dbReference>
<dbReference type="InterPro" id="IPR000524">
    <property type="entry name" value="Tscrpt_reg_HTH_GntR"/>
</dbReference>
<feature type="domain" description="HTH gntR-type" evidence="4">
    <location>
        <begin position="12"/>
        <end position="79"/>
    </location>
</feature>
<reference evidence="5 6" key="1">
    <citation type="submission" date="2019-09" db="EMBL/GenBank/DDBJ databases">
        <authorList>
            <person name="Duangmal K."/>
            <person name="Teo W.F.A."/>
            <person name="Lipun K."/>
        </authorList>
    </citation>
    <scope>NUCLEOTIDE SEQUENCE [LARGE SCALE GENOMIC DNA]</scope>
    <source>
        <strain evidence="5 6">K1PN6</strain>
    </source>
</reference>
<keyword evidence="1" id="KW-0805">Transcription regulation</keyword>
<evidence type="ECO:0000259" key="4">
    <source>
        <dbReference type="PROSITE" id="PS50949"/>
    </source>
</evidence>
<dbReference type="EMBL" id="VMNX01000002">
    <property type="protein sequence ID" value="MPY47449.1"/>
    <property type="molecule type" value="Genomic_DNA"/>
</dbReference>
<accession>A0A5N8WJM4</accession>
<dbReference type="PROSITE" id="PS50949">
    <property type="entry name" value="HTH_GNTR"/>
    <property type="match status" value="1"/>
</dbReference>
<dbReference type="InterPro" id="IPR036390">
    <property type="entry name" value="WH_DNA-bd_sf"/>
</dbReference>
<evidence type="ECO:0000313" key="6">
    <source>
        <dbReference type="Proteomes" id="UP000373149"/>
    </source>
</evidence>